<protein>
    <recommendedName>
        <fullName evidence="1">CHK kinase-like domain-containing protein</fullName>
    </recommendedName>
</protein>
<dbReference type="SUPFAM" id="SSF56112">
    <property type="entry name" value="Protein kinase-like (PK-like)"/>
    <property type="match status" value="3"/>
</dbReference>
<dbReference type="Gene3D" id="3.90.1200.10">
    <property type="match status" value="3"/>
</dbReference>
<dbReference type="Proteomes" id="UP001331761">
    <property type="component" value="Unassembled WGS sequence"/>
</dbReference>
<dbReference type="SMART" id="SM00587">
    <property type="entry name" value="CHK"/>
    <property type="match status" value="3"/>
</dbReference>
<sequence>MSGRRYEHKTENMKPANRANTYLADCGTHFDAAGLGKFTMDLFTPGEGFFETHVTWEDIEDNMRHSLGTKASFGKNKSARDLGDGKGFMSKLLLIEPDWQHKDGELPEKFILKVITPLVWLKCVSRGSDGRNNHLSEPSVMASFADFQQKAHNAEVATYNQLAKFPLGKLAVPKVLRFKAIVEASSIDVPPEHRKDFFDAPFEKMAKLFLPDEEVNKAIETLRTVEGGRLADEAQRLQGIVPELLDFEWVDYLADELGMDRVLCHGDLYPMNTLWKQGEHGLELAAVIDYQLAHFGCSAVDLVFVFMAFLSGEDRRAHWEELLEIFYEYVREEIADKKMPYTLDKLKEAYKQLFPVVAFIVLPFMAPILEILNRHEDEDHRKEAFMSKIVLIHPDWQKNKDVKLPEKFLVKIATPLPWLKYTSDLSKERMLSNDFCKRNSMINFEAVLKRAHNAEVAVYEHLAKQPEVKLNIPIVYFANKFAGKNKLKGYILMEYLEDVKQRENFEEFSIEEVKQEIERVFSMLPAKAGSKLASQRDQLRTILPKVIDLKWADNLAFKCELRRVLCHGDLCPSNTLWRKSGEGSELVAVLDYQTAHFGCAATDLLQIFVMFLSGEDRRSHWEELTEEFYEYLRKQVGQRRMPYTLEQVKEAYLQFFPTGAITLLPFIAPLFKLINENVQDKQKKKEYTVFAGVLNELMRKMTPENLYTAGDGLYDTHVAWEDIEEDMKRELNTTSSFGPKKSAKDIGDGNIVTQLVMQKFTSEISKEKNVDNNFTDPKFMSKYEALQKRCHNTEVAVFDYLKRVPEGEIVVPKIYCAKKFSKSNPVKGYIIMEYLENIQAIHVFENVKPSQLKQILHYKAVLEAYSLDVTSEERKEFNSEAFDNIYNKMFKQEVQEHIVEMFESFKGKKLAESAAQLKEIIPEVMDLKRAENLADELGMERVLCHGDLWSMNILWKPSKNGLTLAAVIDYQTAHFGCSATDLVRMFCACLSGKDRRAHWEELLEEFYGYLQKEVPEGRKMPYTLEQLKEAYRRYFPMGAFMIVSVMGPLFEAVFKNPDESEKKKGLDCLIEKTECLMDDIFYCHERNQKIQNGDRVD</sequence>
<accession>A0AAN8IKT5</accession>
<dbReference type="AlphaFoldDB" id="A0AAN8IKT5"/>
<evidence type="ECO:0000313" key="3">
    <source>
        <dbReference type="Proteomes" id="UP001331761"/>
    </source>
</evidence>
<dbReference type="Pfam" id="PF07914">
    <property type="entry name" value="DUF1679"/>
    <property type="match status" value="4"/>
</dbReference>
<dbReference type="InterPro" id="IPR015897">
    <property type="entry name" value="CHK_kinase-like"/>
</dbReference>
<evidence type="ECO:0000259" key="1">
    <source>
        <dbReference type="SMART" id="SM00587"/>
    </source>
</evidence>
<keyword evidence="3" id="KW-1185">Reference proteome</keyword>
<dbReference type="PANTHER" id="PTHR23020:SF8">
    <property type="entry name" value="CHK KINASE-LIKE DOMAIN-CONTAINING PROTEIN"/>
    <property type="match status" value="1"/>
</dbReference>
<proteinExistence type="predicted"/>
<comment type="caution">
    <text evidence="2">The sequence shown here is derived from an EMBL/GenBank/DDBJ whole genome shotgun (WGS) entry which is preliminary data.</text>
</comment>
<dbReference type="InterPro" id="IPR011009">
    <property type="entry name" value="Kinase-like_dom_sf"/>
</dbReference>
<feature type="domain" description="CHK kinase-like" evidence="1">
    <location>
        <begin position="829"/>
        <end position="1016"/>
    </location>
</feature>
<dbReference type="InterPro" id="IPR052961">
    <property type="entry name" value="Oxido-Kinase-like_Enzymes"/>
</dbReference>
<dbReference type="PANTHER" id="PTHR23020">
    <property type="entry name" value="UNCHARACTERIZED NUCLEAR HORMONE RECEPTOR-RELATED"/>
    <property type="match status" value="1"/>
</dbReference>
<dbReference type="EMBL" id="WIXE01009610">
    <property type="protein sequence ID" value="KAK5978284.1"/>
    <property type="molecule type" value="Genomic_DNA"/>
</dbReference>
<gene>
    <name evidence="2" type="ORF">GCK32_001153</name>
</gene>
<dbReference type="InterPro" id="IPR012877">
    <property type="entry name" value="Dhs-27"/>
</dbReference>
<feature type="domain" description="CHK kinase-like" evidence="1">
    <location>
        <begin position="490"/>
        <end position="638"/>
    </location>
</feature>
<organism evidence="2 3">
    <name type="scientific">Trichostrongylus colubriformis</name>
    <name type="common">Black scour worm</name>
    <dbReference type="NCBI Taxonomy" id="6319"/>
    <lineage>
        <taxon>Eukaryota</taxon>
        <taxon>Metazoa</taxon>
        <taxon>Ecdysozoa</taxon>
        <taxon>Nematoda</taxon>
        <taxon>Chromadorea</taxon>
        <taxon>Rhabditida</taxon>
        <taxon>Rhabditina</taxon>
        <taxon>Rhabditomorpha</taxon>
        <taxon>Strongyloidea</taxon>
        <taxon>Trichostrongylidae</taxon>
        <taxon>Trichostrongylus</taxon>
    </lineage>
</organism>
<name>A0AAN8IKT5_TRICO</name>
<reference evidence="2 3" key="1">
    <citation type="submission" date="2019-10" db="EMBL/GenBank/DDBJ databases">
        <title>Assembly and Annotation for the nematode Trichostrongylus colubriformis.</title>
        <authorList>
            <person name="Martin J."/>
        </authorList>
    </citation>
    <scope>NUCLEOTIDE SEQUENCE [LARGE SCALE GENOMIC DNA]</scope>
    <source>
        <strain evidence="2">G859</strain>
        <tissue evidence="2">Whole worm</tissue>
    </source>
</reference>
<evidence type="ECO:0000313" key="2">
    <source>
        <dbReference type="EMBL" id="KAK5978284.1"/>
    </source>
</evidence>
<feature type="domain" description="CHK kinase-like" evidence="1">
    <location>
        <begin position="142"/>
        <end position="336"/>
    </location>
</feature>